<evidence type="ECO:0000313" key="1">
    <source>
        <dbReference type="EMBL" id="GAG46211.1"/>
    </source>
</evidence>
<dbReference type="AlphaFoldDB" id="X0ZCU9"/>
<proteinExistence type="predicted"/>
<name>X0ZCU9_9ZZZZ</name>
<reference evidence="1" key="1">
    <citation type="journal article" date="2014" name="Front. Microbiol.">
        <title>High frequency of phylogenetically diverse reductive dehalogenase-homologous genes in deep subseafloor sedimentary metagenomes.</title>
        <authorList>
            <person name="Kawai M."/>
            <person name="Futagami T."/>
            <person name="Toyoda A."/>
            <person name="Takaki Y."/>
            <person name="Nishi S."/>
            <person name="Hori S."/>
            <person name="Arai W."/>
            <person name="Tsubouchi T."/>
            <person name="Morono Y."/>
            <person name="Uchiyama I."/>
            <person name="Ito T."/>
            <person name="Fujiyama A."/>
            <person name="Inagaki F."/>
            <person name="Takami H."/>
        </authorList>
    </citation>
    <scope>NUCLEOTIDE SEQUENCE</scope>
    <source>
        <strain evidence="1">Expedition CK06-06</strain>
    </source>
</reference>
<accession>X0ZCU9</accession>
<sequence length="64" mass="7392">MPPQYDSGYHYTDRLQLTGDISSVECWRSMEGPTVGDLEQFFEHFEVGDYRLDKLTAAYRALKG</sequence>
<comment type="caution">
    <text evidence="1">The sequence shown here is derived from an EMBL/GenBank/DDBJ whole genome shotgun (WGS) entry which is preliminary data.</text>
</comment>
<protein>
    <submittedName>
        <fullName evidence="1">Uncharacterized protein</fullName>
    </submittedName>
</protein>
<dbReference type="EMBL" id="BARS01052839">
    <property type="protein sequence ID" value="GAG46211.1"/>
    <property type="molecule type" value="Genomic_DNA"/>
</dbReference>
<gene>
    <name evidence="1" type="ORF">S01H1_78502</name>
</gene>
<organism evidence="1">
    <name type="scientific">marine sediment metagenome</name>
    <dbReference type="NCBI Taxonomy" id="412755"/>
    <lineage>
        <taxon>unclassified sequences</taxon>
        <taxon>metagenomes</taxon>
        <taxon>ecological metagenomes</taxon>
    </lineage>
</organism>